<evidence type="ECO:0000256" key="1">
    <source>
        <dbReference type="SAM" id="MobiDB-lite"/>
    </source>
</evidence>
<gene>
    <name evidence="2" type="ORF">K0M31_015005</name>
</gene>
<protein>
    <submittedName>
        <fullName evidence="2">Uncharacterized protein</fullName>
    </submittedName>
</protein>
<name>A0AA40KFG2_9HYME</name>
<reference evidence="2" key="1">
    <citation type="submission" date="2021-10" db="EMBL/GenBank/DDBJ databases">
        <title>Melipona bicolor Genome sequencing and assembly.</title>
        <authorList>
            <person name="Araujo N.S."/>
            <person name="Arias M.C."/>
        </authorList>
    </citation>
    <scope>NUCLEOTIDE SEQUENCE</scope>
    <source>
        <strain evidence="2">USP_2M_L1-L4_2017</strain>
        <tissue evidence="2">Whole body</tissue>
    </source>
</reference>
<feature type="compositionally biased region" description="Basic and acidic residues" evidence="1">
    <location>
        <begin position="74"/>
        <end position="89"/>
    </location>
</feature>
<proteinExistence type="predicted"/>
<dbReference type="Proteomes" id="UP001177670">
    <property type="component" value="Unassembled WGS sequence"/>
</dbReference>
<sequence>MASERATVSYGGGGPSNLTEALSRSPAANAHTLRPVCSPLVRSNDTRTFTRRRTENRAPARLAADDLQSTTRPRLFDENGTRERTSSCIEPEPRRIEEVADSSCRTHRVCTASSMALQTR</sequence>
<feature type="region of interest" description="Disordered" evidence="1">
    <location>
        <begin position="65"/>
        <end position="89"/>
    </location>
</feature>
<accession>A0AA40KFG2</accession>
<dbReference type="EMBL" id="JAHYIQ010000043">
    <property type="protein sequence ID" value="KAK1118299.1"/>
    <property type="molecule type" value="Genomic_DNA"/>
</dbReference>
<comment type="caution">
    <text evidence="2">The sequence shown here is derived from an EMBL/GenBank/DDBJ whole genome shotgun (WGS) entry which is preliminary data.</text>
</comment>
<keyword evidence="3" id="KW-1185">Reference proteome</keyword>
<organism evidence="2 3">
    <name type="scientific">Melipona bicolor</name>
    <dbReference type="NCBI Taxonomy" id="60889"/>
    <lineage>
        <taxon>Eukaryota</taxon>
        <taxon>Metazoa</taxon>
        <taxon>Ecdysozoa</taxon>
        <taxon>Arthropoda</taxon>
        <taxon>Hexapoda</taxon>
        <taxon>Insecta</taxon>
        <taxon>Pterygota</taxon>
        <taxon>Neoptera</taxon>
        <taxon>Endopterygota</taxon>
        <taxon>Hymenoptera</taxon>
        <taxon>Apocrita</taxon>
        <taxon>Aculeata</taxon>
        <taxon>Apoidea</taxon>
        <taxon>Anthophila</taxon>
        <taxon>Apidae</taxon>
        <taxon>Melipona</taxon>
    </lineage>
</organism>
<evidence type="ECO:0000313" key="3">
    <source>
        <dbReference type="Proteomes" id="UP001177670"/>
    </source>
</evidence>
<feature type="region of interest" description="Disordered" evidence="1">
    <location>
        <begin position="1"/>
        <end position="30"/>
    </location>
</feature>
<evidence type="ECO:0000313" key="2">
    <source>
        <dbReference type="EMBL" id="KAK1118299.1"/>
    </source>
</evidence>
<dbReference type="AlphaFoldDB" id="A0AA40KFG2"/>